<dbReference type="EMBL" id="JAVRJZ010000002">
    <property type="protein sequence ID" value="KAK2725855.1"/>
    <property type="molecule type" value="Genomic_DNA"/>
</dbReference>
<comment type="similarity">
    <text evidence="1">Belongs to the menorin family.</text>
</comment>
<protein>
    <recommendedName>
        <fullName evidence="2">Menorin-like domain-containing protein</fullName>
    </recommendedName>
</protein>
<evidence type="ECO:0000259" key="2">
    <source>
        <dbReference type="Pfam" id="PF10223"/>
    </source>
</evidence>
<evidence type="ECO:0000313" key="3">
    <source>
        <dbReference type="EMBL" id="KAK2725855.1"/>
    </source>
</evidence>
<evidence type="ECO:0000256" key="1">
    <source>
        <dbReference type="ARBA" id="ARBA00044953"/>
    </source>
</evidence>
<keyword evidence="4" id="KW-1185">Reference proteome</keyword>
<proteinExistence type="inferred from homology"/>
<dbReference type="PANTHER" id="PTHR21184:SF6">
    <property type="entry name" value="CONSERVED PLASMA MEMBRANE PROTEIN"/>
    <property type="match status" value="1"/>
</dbReference>
<sequence>ESLQVEDLTQVTWAHGVNSIYSMTEALESNIDFLEADISLGQLNGTGPEIPIMAHPPVTDSDLSLAGFLDMYFEANSSKGMKLDFKDISVLEDSLLEIKSRDWINGVELWLNADILPGPNNNYSEPVSAEEFLSRTSFYFPEATLSVGWKTDYGFGVFQDIRDGDYSFENIEEMIDVLRHCNITQPVTFPVRAGIAASPISQKTLPYLLSQIPGSTLTFWSASQDCVDYYGVASLINSIGRSQWYNIIC</sequence>
<accession>A0AA88IC72</accession>
<dbReference type="InterPro" id="IPR019356">
    <property type="entry name" value="Menorin_dom"/>
</dbReference>
<evidence type="ECO:0000313" key="4">
    <source>
        <dbReference type="Proteomes" id="UP001187531"/>
    </source>
</evidence>
<feature type="non-terminal residue" evidence="3">
    <location>
        <position position="1"/>
    </location>
</feature>
<dbReference type="Proteomes" id="UP001187531">
    <property type="component" value="Unassembled WGS sequence"/>
</dbReference>
<comment type="caution">
    <text evidence="3">The sequence shown here is derived from an EMBL/GenBank/DDBJ whole genome shotgun (WGS) entry which is preliminary data.</text>
</comment>
<dbReference type="AlphaFoldDB" id="A0AA88IC72"/>
<dbReference type="PANTHER" id="PTHR21184">
    <property type="entry name" value="MENORIN (DENDRITIC BRANCHING PROTEIN)"/>
    <property type="match status" value="1"/>
</dbReference>
<feature type="domain" description="Menorin-like" evidence="2">
    <location>
        <begin position="7"/>
        <end position="245"/>
    </location>
</feature>
<dbReference type="Pfam" id="PF10223">
    <property type="entry name" value="Menorin_N"/>
    <property type="match status" value="1"/>
</dbReference>
<organism evidence="3 4">
    <name type="scientific">Artemia franciscana</name>
    <name type="common">Brine shrimp</name>
    <name type="synonym">Artemia sanfranciscana</name>
    <dbReference type="NCBI Taxonomy" id="6661"/>
    <lineage>
        <taxon>Eukaryota</taxon>
        <taxon>Metazoa</taxon>
        <taxon>Ecdysozoa</taxon>
        <taxon>Arthropoda</taxon>
        <taxon>Crustacea</taxon>
        <taxon>Branchiopoda</taxon>
        <taxon>Anostraca</taxon>
        <taxon>Artemiidae</taxon>
        <taxon>Artemia</taxon>
    </lineage>
</organism>
<gene>
    <name evidence="3" type="ORF">QYM36_000355</name>
</gene>
<dbReference type="GO" id="GO:0005615">
    <property type="term" value="C:extracellular space"/>
    <property type="evidence" value="ECO:0007669"/>
    <property type="project" value="TreeGrafter"/>
</dbReference>
<name>A0AA88IC72_ARTSF</name>
<reference evidence="3" key="1">
    <citation type="submission" date="2023-07" db="EMBL/GenBank/DDBJ databases">
        <title>Chromosome-level genome assembly of Artemia franciscana.</title>
        <authorList>
            <person name="Jo E."/>
        </authorList>
    </citation>
    <scope>NUCLEOTIDE SEQUENCE</scope>
    <source>
        <tissue evidence="3">Whole body</tissue>
    </source>
</reference>